<keyword evidence="7 8" id="KW-0472">Membrane</keyword>
<evidence type="ECO:0000256" key="3">
    <source>
        <dbReference type="ARBA" id="ARBA00022448"/>
    </source>
</evidence>
<accession>A0A9X3Z2M0</accession>
<dbReference type="GO" id="GO:0016020">
    <property type="term" value="C:membrane"/>
    <property type="evidence" value="ECO:0007669"/>
    <property type="project" value="UniProtKB-SubCell"/>
</dbReference>
<dbReference type="NCBIfam" id="TIGR00912">
    <property type="entry name" value="2A0309"/>
    <property type="match status" value="1"/>
</dbReference>
<reference evidence="9" key="1">
    <citation type="submission" date="2022-12" db="EMBL/GenBank/DDBJ databases">
        <title>Draft genome sequence of the thermophilic strain Brevibacillus thermoruber HT42, isolated from Los Humeros, Puebla, Mexico, with biotechnological potential.</title>
        <authorList>
            <person name="Lara Sanchez J."/>
            <person name="Solis Palacios R."/>
            <person name="Bustos Baena A.S."/>
            <person name="Ruz Baez A.E."/>
            <person name="Espinosa Luna G."/>
            <person name="Oliart Ros R.M."/>
        </authorList>
    </citation>
    <scope>NUCLEOTIDE SEQUENCE</scope>
    <source>
        <strain evidence="9">HT42</strain>
    </source>
</reference>
<comment type="subcellular location">
    <subcellularLocation>
        <location evidence="1">Membrane</location>
        <topology evidence="1">Multi-pass membrane protein</topology>
    </subcellularLocation>
</comment>
<gene>
    <name evidence="9" type="ORF">O3V59_05515</name>
</gene>
<dbReference type="Proteomes" id="UP001151071">
    <property type="component" value="Unassembled WGS sequence"/>
</dbReference>
<proteinExistence type="inferred from homology"/>
<dbReference type="PANTHER" id="PTHR34975">
    <property type="entry name" value="SPORE GERMINATION PROTEIN A2"/>
    <property type="match status" value="1"/>
</dbReference>
<evidence type="ECO:0000313" key="9">
    <source>
        <dbReference type="EMBL" id="MDA5107808.1"/>
    </source>
</evidence>
<keyword evidence="5 8" id="KW-0812">Transmembrane</keyword>
<evidence type="ECO:0000313" key="10">
    <source>
        <dbReference type="Proteomes" id="UP001151071"/>
    </source>
</evidence>
<dbReference type="InterPro" id="IPR004761">
    <property type="entry name" value="Spore_GerAB"/>
</dbReference>
<evidence type="ECO:0000256" key="6">
    <source>
        <dbReference type="ARBA" id="ARBA00022989"/>
    </source>
</evidence>
<evidence type="ECO:0000256" key="7">
    <source>
        <dbReference type="ARBA" id="ARBA00023136"/>
    </source>
</evidence>
<dbReference type="GO" id="GO:0009847">
    <property type="term" value="P:spore germination"/>
    <property type="evidence" value="ECO:0007669"/>
    <property type="project" value="InterPro"/>
</dbReference>
<feature type="transmembrane region" description="Helical" evidence="8">
    <location>
        <begin position="73"/>
        <end position="98"/>
    </location>
</feature>
<feature type="transmembrane region" description="Helical" evidence="8">
    <location>
        <begin position="147"/>
        <end position="163"/>
    </location>
</feature>
<feature type="transmembrane region" description="Helical" evidence="8">
    <location>
        <begin position="269"/>
        <end position="292"/>
    </location>
</feature>
<feature type="transmembrane region" description="Helical" evidence="8">
    <location>
        <begin position="41"/>
        <end position="61"/>
    </location>
</feature>
<feature type="transmembrane region" description="Helical" evidence="8">
    <location>
        <begin position="183"/>
        <end position="207"/>
    </location>
</feature>
<evidence type="ECO:0000256" key="2">
    <source>
        <dbReference type="ARBA" id="ARBA00007998"/>
    </source>
</evidence>
<feature type="transmembrane region" description="Helical" evidence="8">
    <location>
        <begin position="334"/>
        <end position="355"/>
    </location>
</feature>
<feature type="transmembrane region" description="Helical" evidence="8">
    <location>
        <begin position="219"/>
        <end position="243"/>
    </location>
</feature>
<dbReference type="AlphaFoldDB" id="A0A9X3Z2M0"/>
<dbReference type="PANTHER" id="PTHR34975:SF2">
    <property type="entry name" value="SPORE GERMINATION PROTEIN A2"/>
    <property type="match status" value="1"/>
</dbReference>
<sequence>MIHKQVINHRQIAWLIGSVLITGALISQPQTLAKIAKNDAWFAYIIPTFYAMLVALVFARLTRAYPGKNLFEIIFLVGGRWIGGIVNAIVLFYLWLLIVADIKGVSFYLHLTLLPRTPLEIILLVFVLVLMYYGRTSTEVAARVNEMYFPVFFLIATLLYFTLSNEYAVERLEPVLESKIAAVGLINLVASGMFGDIFLFGAFLHAISHSRLLYSTMKHGAIIAGFSLTLVMVIQLGVMGYLITSRLSFPLHTLVQQIHITDFLDRVEVILFSIWFPAFTIKAVITYIAFLVGVGSFAGQHHYAACNGPCGLFVVVSSLLSFPKTDDVLRFISYGMPAISLILQLPLLAFLFAAARLRERGSGHDPLPVHTREYKRFRTWSWINKLALLVCVVSIVGGALLEERIRFAGLVSGATYFFCYLVALVSSYLEMQAINHLKHKQTQGKETAAAEQ</sequence>
<evidence type="ECO:0000256" key="4">
    <source>
        <dbReference type="ARBA" id="ARBA00022544"/>
    </source>
</evidence>
<feature type="transmembrane region" description="Helical" evidence="8">
    <location>
        <begin position="304"/>
        <end position="322"/>
    </location>
</feature>
<dbReference type="Pfam" id="PF03845">
    <property type="entry name" value="Spore_permease"/>
    <property type="match status" value="1"/>
</dbReference>
<dbReference type="RefSeq" id="WP_271139639.1">
    <property type="nucleotide sequence ID" value="NZ_JAPYYP010000004.1"/>
</dbReference>
<organism evidence="9 10">
    <name type="scientific">Brevibacillus thermoruber</name>
    <dbReference type="NCBI Taxonomy" id="33942"/>
    <lineage>
        <taxon>Bacteria</taxon>
        <taxon>Bacillati</taxon>
        <taxon>Bacillota</taxon>
        <taxon>Bacilli</taxon>
        <taxon>Bacillales</taxon>
        <taxon>Paenibacillaceae</taxon>
        <taxon>Brevibacillus</taxon>
    </lineage>
</organism>
<evidence type="ECO:0000256" key="5">
    <source>
        <dbReference type="ARBA" id="ARBA00022692"/>
    </source>
</evidence>
<keyword evidence="6 8" id="KW-1133">Transmembrane helix</keyword>
<comment type="similarity">
    <text evidence="2">Belongs to the amino acid-polyamine-organocation (APC) superfamily. Spore germination protein (SGP) (TC 2.A.3.9) family.</text>
</comment>
<name>A0A9X3Z2M0_9BACL</name>
<protein>
    <submittedName>
        <fullName evidence="9">Endospore germination permease</fullName>
    </submittedName>
</protein>
<feature type="transmembrane region" description="Helical" evidence="8">
    <location>
        <begin position="382"/>
        <end position="401"/>
    </location>
</feature>
<feature type="transmembrane region" description="Helical" evidence="8">
    <location>
        <begin position="12"/>
        <end position="29"/>
    </location>
</feature>
<evidence type="ECO:0000256" key="1">
    <source>
        <dbReference type="ARBA" id="ARBA00004141"/>
    </source>
</evidence>
<feature type="transmembrane region" description="Helical" evidence="8">
    <location>
        <begin position="118"/>
        <end position="135"/>
    </location>
</feature>
<keyword evidence="3" id="KW-0813">Transport</keyword>
<evidence type="ECO:0000256" key="8">
    <source>
        <dbReference type="SAM" id="Phobius"/>
    </source>
</evidence>
<feature type="transmembrane region" description="Helical" evidence="8">
    <location>
        <begin position="407"/>
        <end position="429"/>
    </location>
</feature>
<keyword evidence="4" id="KW-0309">Germination</keyword>
<dbReference type="EMBL" id="JAPYYP010000004">
    <property type="protein sequence ID" value="MDA5107808.1"/>
    <property type="molecule type" value="Genomic_DNA"/>
</dbReference>
<keyword evidence="10" id="KW-1185">Reference proteome</keyword>
<comment type="caution">
    <text evidence="9">The sequence shown here is derived from an EMBL/GenBank/DDBJ whole genome shotgun (WGS) entry which is preliminary data.</text>
</comment>